<evidence type="ECO:0000256" key="4">
    <source>
        <dbReference type="ARBA" id="ARBA00022840"/>
    </source>
</evidence>
<dbReference type="PANTHER" id="PTHR43117:SF4">
    <property type="entry name" value="OSMOPROTECTANT IMPORT ATP-BINDING PROTEIN OSMV"/>
    <property type="match status" value="1"/>
</dbReference>
<keyword evidence="3" id="KW-0547">Nucleotide-binding</keyword>
<dbReference type="EC" id="7.6.2.9" evidence="5"/>
<dbReference type="GO" id="GO:0016887">
    <property type="term" value="F:ATP hydrolysis activity"/>
    <property type="evidence" value="ECO:0007669"/>
    <property type="project" value="InterPro"/>
</dbReference>
<feature type="domain" description="ABC transporter" evidence="6">
    <location>
        <begin position="2"/>
        <end position="235"/>
    </location>
</feature>
<sequence>MITFDQVTKTFDASTPAVEGFSYNFKQGRTTCLVGSSGSGKTTLLRMVNRMVEPTSGTITVRGEDIAKVDPVKLRRSIGYVMQNAGLLPHRTVAQNIATVARLNKLPDYMSRVPRLMEMLDLAPELANRYPGELSGGQAQRVGVARALAADPDILLMDEPFGAVDPVVRRELQTMVMGLQSQLNKTILLVTHDIDEAFRVGDEIVLLSTSAHIEQAGVAADFVTSPANDFVSSFVGVEDRAVHIEERGGRTVVVDRNGRVSGVVT</sequence>
<dbReference type="InterPro" id="IPR003593">
    <property type="entry name" value="AAA+_ATPase"/>
</dbReference>
<dbReference type="InterPro" id="IPR017871">
    <property type="entry name" value="ABC_transporter-like_CS"/>
</dbReference>
<keyword evidence="8" id="KW-1185">Reference proteome</keyword>
<evidence type="ECO:0000256" key="2">
    <source>
        <dbReference type="ARBA" id="ARBA00022448"/>
    </source>
</evidence>
<evidence type="ECO:0000313" key="8">
    <source>
        <dbReference type="Proteomes" id="UP000320791"/>
    </source>
</evidence>
<dbReference type="PANTHER" id="PTHR43117">
    <property type="entry name" value="OSMOPROTECTANT IMPORT ATP-BINDING PROTEIN OSMV"/>
    <property type="match status" value="1"/>
</dbReference>
<dbReference type="RefSeq" id="WP_146324054.1">
    <property type="nucleotide sequence ID" value="NZ_BAABLR010000024.1"/>
</dbReference>
<dbReference type="GO" id="GO:0015418">
    <property type="term" value="F:ABC-type quaternary ammonium compound transporting activity"/>
    <property type="evidence" value="ECO:0007669"/>
    <property type="project" value="UniProtKB-EC"/>
</dbReference>
<keyword evidence="4 7" id="KW-0067">ATP-binding</keyword>
<dbReference type="FunFam" id="3.40.50.300:FF:000425">
    <property type="entry name" value="Probable ABC transporter, ATP-binding subunit"/>
    <property type="match status" value="1"/>
</dbReference>
<reference evidence="7 8" key="1">
    <citation type="submission" date="2019-08" db="EMBL/GenBank/DDBJ databases">
        <authorList>
            <person name="Lei W."/>
        </authorList>
    </citation>
    <scope>NUCLEOTIDE SEQUENCE [LARGE SCALE GENOMIC DNA]</scope>
    <source>
        <strain evidence="7 8">CCUG 58627</strain>
    </source>
</reference>
<dbReference type="AlphaFoldDB" id="A0A5C5UMJ6"/>
<dbReference type="Pfam" id="PF00005">
    <property type="entry name" value="ABC_tran"/>
    <property type="match status" value="1"/>
</dbReference>
<proteinExistence type="inferred from homology"/>
<evidence type="ECO:0000256" key="5">
    <source>
        <dbReference type="ARBA" id="ARBA00066388"/>
    </source>
</evidence>
<dbReference type="OrthoDB" id="9802264at2"/>
<dbReference type="Proteomes" id="UP000320791">
    <property type="component" value="Unassembled WGS sequence"/>
</dbReference>
<dbReference type="InterPro" id="IPR027417">
    <property type="entry name" value="P-loop_NTPase"/>
</dbReference>
<organism evidence="7 8">
    <name type="scientific">Corynebacterium canis</name>
    <dbReference type="NCBI Taxonomy" id="679663"/>
    <lineage>
        <taxon>Bacteria</taxon>
        <taxon>Bacillati</taxon>
        <taxon>Actinomycetota</taxon>
        <taxon>Actinomycetes</taxon>
        <taxon>Mycobacteriales</taxon>
        <taxon>Corynebacteriaceae</taxon>
        <taxon>Corynebacterium</taxon>
    </lineage>
</organism>
<dbReference type="PROSITE" id="PS00211">
    <property type="entry name" value="ABC_TRANSPORTER_1"/>
    <property type="match status" value="1"/>
</dbReference>
<evidence type="ECO:0000256" key="1">
    <source>
        <dbReference type="ARBA" id="ARBA00005417"/>
    </source>
</evidence>
<evidence type="ECO:0000259" key="6">
    <source>
        <dbReference type="PROSITE" id="PS50893"/>
    </source>
</evidence>
<name>A0A5C5UMJ6_9CORY</name>
<dbReference type="PROSITE" id="PS50893">
    <property type="entry name" value="ABC_TRANSPORTER_2"/>
    <property type="match status" value="1"/>
</dbReference>
<evidence type="ECO:0000313" key="7">
    <source>
        <dbReference type="EMBL" id="TWT26610.1"/>
    </source>
</evidence>
<dbReference type="GO" id="GO:0005524">
    <property type="term" value="F:ATP binding"/>
    <property type="evidence" value="ECO:0007669"/>
    <property type="project" value="UniProtKB-KW"/>
</dbReference>
<comment type="caution">
    <text evidence="7">The sequence shown here is derived from an EMBL/GenBank/DDBJ whole genome shotgun (WGS) entry which is preliminary data.</text>
</comment>
<dbReference type="SMART" id="SM00382">
    <property type="entry name" value="AAA"/>
    <property type="match status" value="1"/>
</dbReference>
<evidence type="ECO:0000256" key="3">
    <source>
        <dbReference type="ARBA" id="ARBA00022741"/>
    </source>
</evidence>
<gene>
    <name evidence="7" type="ORF">FRX94_05105</name>
</gene>
<keyword evidence="2" id="KW-0813">Transport</keyword>
<dbReference type="EMBL" id="VOHM01000008">
    <property type="protein sequence ID" value="TWT26610.1"/>
    <property type="molecule type" value="Genomic_DNA"/>
</dbReference>
<accession>A0A5C5UMJ6</accession>
<dbReference type="SUPFAM" id="SSF52540">
    <property type="entry name" value="P-loop containing nucleoside triphosphate hydrolases"/>
    <property type="match status" value="1"/>
</dbReference>
<comment type="similarity">
    <text evidence="1">Belongs to the ABC transporter superfamily.</text>
</comment>
<protein>
    <recommendedName>
        <fullName evidence="5">ABC-type quaternary amine transporter</fullName>
        <ecNumber evidence="5">7.6.2.9</ecNumber>
    </recommendedName>
</protein>
<dbReference type="Gene3D" id="3.40.50.300">
    <property type="entry name" value="P-loop containing nucleotide triphosphate hydrolases"/>
    <property type="match status" value="1"/>
</dbReference>
<dbReference type="InterPro" id="IPR003439">
    <property type="entry name" value="ABC_transporter-like_ATP-bd"/>
</dbReference>